<keyword evidence="3" id="KW-1015">Disulfide bond</keyword>
<dbReference type="PRINTS" id="PR00382">
    <property type="entry name" value="LIPIDTRNSFER"/>
</dbReference>
<dbReference type="RefSeq" id="XP_039133212.1">
    <property type="nucleotide sequence ID" value="XM_039277278.1"/>
</dbReference>
<keyword evidence="7" id="KW-1185">Reference proteome</keyword>
<dbReference type="Pfam" id="PF14368">
    <property type="entry name" value="LTP_2"/>
    <property type="match status" value="1"/>
</dbReference>
<reference evidence="8" key="1">
    <citation type="submission" date="2025-08" db="UniProtKB">
        <authorList>
            <consortium name="RefSeq"/>
        </authorList>
    </citation>
    <scope>IDENTIFICATION</scope>
</reference>
<dbReference type="InterPro" id="IPR043325">
    <property type="entry name" value="LTSS"/>
</dbReference>
<dbReference type="AlphaFoldDB" id="A0AB40C2W2"/>
<feature type="domain" description="Bifunctional inhibitor/plant lipid transfer protein/seed storage helical" evidence="6">
    <location>
        <begin position="14"/>
        <end position="100"/>
    </location>
</feature>
<dbReference type="SUPFAM" id="SSF47699">
    <property type="entry name" value="Bifunctional inhibitor/lipid-transfer protein/seed storage 2S albumin"/>
    <property type="match status" value="1"/>
</dbReference>
<dbReference type="PANTHER" id="PTHR33044">
    <property type="entry name" value="BIFUNCTIONAL INHIBITOR/LIPID-TRANSFER PROTEIN/SEED STORAGE 2S ALBUMIN SUPERFAMILY PROTEIN-RELATED"/>
    <property type="match status" value="1"/>
</dbReference>
<evidence type="ECO:0000256" key="1">
    <source>
        <dbReference type="ARBA" id="ARBA00009748"/>
    </source>
</evidence>
<dbReference type="CDD" id="cd00010">
    <property type="entry name" value="AAI_LTSS"/>
    <property type="match status" value="1"/>
</dbReference>
<evidence type="ECO:0000259" key="6">
    <source>
        <dbReference type="Pfam" id="PF14368"/>
    </source>
</evidence>
<dbReference type="InterPro" id="IPR016140">
    <property type="entry name" value="Bifunc_inhib/LTP/seed_store"/>
</dbReference>
<proteinExistence type="inferred from homology"/>
<dbReference type="GO" id="GO:0008289">
    <property type="term" value="F:lipid binding"/>
    <property type="evidence" value="ECO:0007669"/>
    <property type="project" value="InterPro"/>
</dbReference>
<keyword evidence="4" id="KW-0325">Glycoprotein</keyword>
<keyword evidence="2 5" id="KW-0732">Signal</keyword>
<dbReference type="Gene3D" id="1.10.110.10">
    <property type="entry name" value="Plant lipid-transfer and hydrophobic proteins"/>
    <property type="match status" value="1"/>
</dbReference>
<dbReference type="GO" id="GO:0006869">
    <property type="term" value="P:lipid transport"/>
    <property type="evidence" value="ECO:0007669"/>
    <property type="project" value="InterPro"/>
</dbReference>
<accession>A0AB40C2W2</accession>
<dbReference type="InterPro" id="IPR000528">
    <property type="entry name" value="Plant_nsLTP"/>
</dbReference>
<feature type="chain" id="PRO_5044224010" evidence="5">
    <location>
        <begin position="24"/>
        <end position="143"/>
    </location>
</feature>
<sequence length="143" mass="15410">MQRMLTWKFFIAMVAITAVVTKAQDSACLSELVPCLQFINSNKTPSSSCCQPLKSLIKSNPQCLCSLLGSDSATRQAGVNMTRAQLLPAKCGDKVSAASCKKSSSKEKTTAASSSAEKLLQMKAVRVGLLSLWFQSMWVLLLS</sequence>
<organism evidence="7 8">
    <name type="scientific">Dioscorea cayennensis subsp. rotundata</name>
    <name type="common">White Guinea yam</name>
    <name type="synonym">Dioscorea rotundata</name>
    <dbReference type="NCBI Taxonomy" id="55577"/>
    <lineage>
        <taxon>Eukaryota</taxon>
        <taxon>Viridiplantae</taxon>
        <taxon>Streptophyta</taxon>
        <taxon>Embryophyta</taxon>
        <taxon>Tracheophyta</taxon>
        <taxon>Spermatophyta</taxon>
        <taxon>Magnoliopsida</taxon>
        <taxon>Liliopsida</taxon>
        <taxon>Dioscoreales</taxon>
        <taxon>Dioscoreaceae</taxon>
        <taxon>Dioscorea</taxon>
    </lineage>
</organism>
<dbReference type="InterPro" id="IPR036312">
    <property type="entry name" value="Bifun_inhib/LTP/seed_sf"/>
</dbReference>
<evidence type="ECO:0000313" key="8">
    <source>
        <dbReference type="RefSeq" id="XP_039133212.1"/>
    </source>
</evidence>
<evidence type="ECO:0000256" key="2">
    <source>
        <dbReference type="ARBA" id="ARBA00022729"/>
    </source>
</evidence>
<evidence type="ECO:0000256" key="4">
    <source>
        <dbReference type="ARBA" id="ARBA00023180"/>
    </source>
</evidence>
<name>A0AB40C2W2_DIOCR</name>
<evidence type="ECO:0000256" key="5">
    <source>
        <dbReference type="SAM" id="SignalP"/>
    </source>
</evidence>
<evidence type="ECO:0000313" key="7">
    <source>
        <dbReference type="Proteomes" id="UP001515500"/>
    </source>
</evidence>
<dbReference type="GeneID" id="120270258"/>
<comment type="similarity">
    <text evidence="1">Belongs to the plant LTP family.</text>
</comment>
<dbReference type="Proteomes" id="UP001515500">
    <property type="component" value="Chromosome 2"/>
</dbReference>
<protein>
    <submittedName>
        <fullName evidence="8">Non-specific lipid transfer protein GPI-anchored 30</fullName>
    </submittedName>
</protein>
<evidence type="ECO:0000256" key="3">
    <source>
        <dbReference type="ARBA" id="ARBA00023157"/>
    </source>
</evidence>
<gene>
    <name evidence="8" type="primary">LOC120270258</name>
</gene>
<feature type="signal peptide" evidence="5">
    <location>
        <begin position="1"/>
        <end position="23"/>
    </location>
</feature>